<name>A0ABS2TUZ6_9ACTN</name>
<feature type="compositionally biased region" description="Low complexity" evidence="1">
    <location>
        <begin position="265"/>
        <end position="277"/>
    </location>
</feature>
<evidence type="ECO:0000313" key="2">
    <source>
        <dbReference type="EMBL" id="MBM9506647.1"/>
    </source>
</evidence>
<feature type="compositionally biased region" description="Basic and acidic residues" evidence="1">
    <location>
        <begin position="167"/>
        <end position="185"/>
    </location>
</feature>
<evidence type="ECO:0000256" key="1">
    <source>
        <dbReference type="SAM" id="MobiDB-lite"/>
    </source>
</evidence>
<dbReference type="Proteomes" id="UP000749040">
    <property type="component" value="Unassembled WGS sequence"/>
</dbReference>
<keyword evidence="3" id="KW-1185">Reference proteome</keyword>
<evidence type="ECO:0000313" key="3">
    <source>
        <dbReference type="Proteomes" id="UP000749040"/>
    </source>
</evidence>
<organism evidence="2 3">
    <name type="scientific">Actinacidiphila acididurans</name>
    <dbReference type="NCBI Taxonomy" id="2784346"/>
    <lineage>
        <taxon>Bacteria</taxon>
        <taxon>Bacillati</taxon>
        <taxon>Actinomycetota</taxon>
        <taxon>Actinomycetes</taxon>
        <taxon>Kitasatosporales</taxon>
        <taxon>Streptomycetaceae</taxon>
        <taxon>Actinacidiphila</taxon>
    </lineage>
</organism>
<feature type="region of interest" description="Disordered" evidence="1">
    <location>
        <begin position="160"/>
        <end position="231"/>
    </location>
</feature>
<feature type="region of interest" description="Disordered" evidence="1">
    <location>
        <begin position="255"/>
        <end position="296"/>
    </location>
</feature>
<sequence length="296" mass="32720">MTGTWTTPGKGGVQADIVVTASGAGVPLLFVEVDNCFEEAAVLADKVDRYARFFARTARTDGQSIAMWRQRWSAPPDPYGERSLPPVLLVFNPVGPRNPDATTRQIAQRTVQHWAGVDHDDHSTYDGRIPLVGTTLDLLRERGPAGRAFWRFGRPGLQPLHDAVGNPRKDAADARRREQRAREEAEYQAEQTRAREARRPRCSSCGEKFTDQRREEVNKRGWDDADSHPKLCGDCKESAIEAEQVRKAAKAEAARLRREAEKAAHAAQEAAEAEAAQGEPVPGALSSLTQRPTPPR</sequence>
<feature type="compositionally biased region" description="Basic and acidic residues" evidence="1">
    <location>
        <begin position="255"/>
        <end position="264"/>
    </location>
</feature>
<feature type="compositionally biased region" description="Polar residues" evidence="1">
    <location>
        <begin position="286"/>
        <end position="296"/>
    </location>
</feature>
<accession>A0ABS2TUZ6</accession>
<proteinExistence type="predicted"/>
<dbReference type="EMBL" id="JADKYB010000009">
    <property type="protein sequence ID" value="MBM9506647.1"/>
    <property type="molecule type" value="Genomic_DNA"/>
</dbReference>
<reference evidence="2 3" key="1">
    <citation type="submission" date="2021-01" db="EMBL/GenBank/DDBJ databases">
        <title>Streptomyces acididurans sp. nov., isolated from a peat swamp forest soil.</title>
        <authorList>
            <person name="Chantavorakit T."/>
            <person name="Duangmal K."/>
        </authorList>
    </citation>
    <scope>NUCLEOTIDE SEQUENCE [LARGE SCALE GENOMIC DNA]</scope>
    <source>
        <strain evidence="2 3">KK5PA1</strain>
    </source>
</reference>
<gene>
    <name evidence="2" type="ORF">ITX44_19220</name>
</gene>
<protein>
    <submittedName>
        <fullName evidence="2">Uncharacterized protein</fullName>
    </submittedName>
</protein>
<comment type="caution">
    <text evidence="2">The sequence shown here is derived from an EMBL/GenBank/DDBJ whole genome shotgun (WGS) entry which is preliminary data.</text>
</comment>
<feature type="compositionally biased region" description="Basic and acidic residues" evidence="1">
    <location>
        <begin position="208"/>
        <end position="231"/>
    </location>
</feature>
<dbReference type="RefSeq" id="WP_205358498.1">
    <property type="nucleotide sequence ID" value="NZ_JADKYB010000009.1"/>
</dbReference>